<dbReference type="Proteomes" id="UP000204221">
    <property type="component" value="Chromosome"/>
</dbReference>
<reference evidence="1 2" key="1">
    <citation type="submission" date="2017-07" db="EMBL/GenBank/DDBJ databases">
        <title>Complete genome sequence of Actinoalloteichus hoggarensis DSM 45943, type strain of Actinoalloteichus hoggarensis.</title>
        <authorList>
            <person name="Ruckert C."/>
            <person name="Nouioui I."/>
            <person name="Willmese J."/>
            <person name="van Wezel G."/>
            <person name="Klenk H.-P."/>
            <person name="Kalinowski J."/>
            <person name="Zotchev S.B."/>
        </authorList>
    </citation>
    <scope>NUCLEOTIDE SEQUENCE [LARGE SCALE GENOMIC DNA]</scope>
    <source>
        <strain evidence="1 2">DSM 45943</strain>
    </source>
</reference>
<accession>A0A221VXV4</accession>
<dbReference type="KEGG" id="ahg:AHOG_03385"/>
<dbReference type="AlphaFoldDB" id="A0A221VXV4"/>
<keyword evidence="2" id="KW-1185">Reference proteome</keyword>
<name>A0A221VXV4_9PSEU</name>
<evidence type="ECO:0000313" key="2">
    <source>
        <dbReference type="Proteomes" id="UP000204221"/>
    </source>
</evidence>
<gene>
    <name evidence="1" type="ORF">AHOG_03385</name>
</gene>
<proteinExistence type="predicted"/>
<evidence type="ECO:0000313" key="1">
    <source>
        <dbReference type="EMBL" id="ASO18335.1"/>
    </source>
</evidence>
<sequence>MVGSVGWGVTVEDLLSVITRVYGGDLTAPDYSFITSQMEQRPYDSLIQQLGALDSVQLSEHTDTINYVAFAYKVDHPQQEWVLELSMLGRLAVLARTGDHQWQRLMYPDDQDLHVVEQEMFAVFAEHQIEFPSRATLELPIDMTLDYTDPENARVYHALFSDEDFVPWEFSPLYPELSRRWIGDGADSERSGWQENE</sequence>
<organism evidence="1 2">
    <name type="scientific">Actinoalloteichus hoggarensis</name>
    <dbReference type="NCBI Taxonomy" id="1470176"/>
    <lineage>
        <taxon>Bacteria</taxon>
        <taxon>Bacillati</taxon>
        <taxon>Actinomycetota</taxon>
        <taxon>Actinomycetes</taxon>
        <taxon>Pseudonocardiales</taxon>
        <taxon>Pseudonocardiaceae</taxon>
        <taxon>Actinoalloteichus</taxon>
    </lineage>
</organism>
<protein>
    <submittedName>
        <fullName evidence="1">Uncharacterized protein</fullName>
    </submittedName>
</protein>
<dbReference type="EMBL" id="CP022521">
    <property type="protein sequence ID" value="ASO18335.1"/>
    <property type="molecule type" value="Genomic_DNA"/>
</dbReference>